<evidence type="ECO:0000313" key="5">
    <source>
        <dbReference type="EMBL" id="GMM49315.1"/>
    </source>
</evidence>
<proteinExistence type="predicted"/>
<comment type="caution">
    <text evidence="5">The sequence shown here is derived from an EMBL/GenBank/DDBJ whole genome shotgun (WGS) entry which is preliminary data.</text>
</comment>
<sequence>MRPYVNLETFRYPQIGPLSANENQWSNRLDNFHIDELVSAHSQISAVGTSVVKFYFQMVFSQPLKVSRFLAQVGDWSENTINEPKFDEIENNDDEEIDYFIDTSMPTASAASIPSEAVNSPEIPITQEIQIYEYKPNKNCAIDMSNGPYILSTASSITKKEGPFGLWRAMNSSCLCKAATGVLGAWITSFLASICSVPDPQFVDLLHTLEPVKVAAIGVAGCALTTYLLTPLFVIRARLIVTSMLHPDKPRSLRWSLLDMARQNRFLSPITVAAPAMLAASIETLASLCLPLLCWKYAEIDAFSSPNMYNFINLLSEITILGIKLPLETLASRAQLHEANVSPESTIVTVYPYRGVWFTFWEILSRKQSLSSLYRGWRSELVGVVGEWGYNALEERKHDQERF</sequence>
<keyword evidence="3" id="KW-1133">Transmembrane helix</keyword>
<dbReference type="AlphaFoldDB" id="A0AAV5RCN6"/>
<dbReference type="EMBL" id="BTGC01000001">
    <property type="protein sequence ID" value="GMM49315.1"/>
    <property type="molecule type" value="Genomic_DNA"/>
</dbReference>
<keyword evidence="4" id="KW-0472">Membrane</keyword>
<dbReference type="GO" id="GO:0016020">
    <property type="term" value="C:membrane"/>
    <property type="evidence" value="ECO:0007669"/>
    <property type="project" value="UniProtKB-SubCell"/>
</dbReference>
<protein>
    <submittedName>
        <fullName evidence="5">Ugo1 protein</fullName>
    </submittedName>
</protein>
<dbReference type="SUPFAM" id="SSF103506">
    <property type="entry name" value="Mitochondrial carrier"/>
    <property type="match status" value="1"/>
</dbReference>
<keyword evidence="2" id="KW-0812">Transmembrane</keyword>
<name>A0AAV5RCN6_STABA</name>
<comment type="subcellular location">
    <subcellularLocation>
        <location evidence="1">Membrane</location>
    </subcellularLocation>
</comment>
<evidence type="ECO:0000256" key="1">
    <source>
        <dbReference type="ARBA" id="ARBA00004370"/>
    </source>
</evidence>
<evidence type="ECO:0000313" key="6">
    <source>
        <dbReference type="Proteomes" id="UP001362899"/>
    </source>
</evidence>
<reference evidence="5 6" key="1">
    <citation type="journal article" date="2023" name="Elife">
        <title>Identification of key yeast species and microbe-microbe interactions impacting larval growth of Drosophila in the wild.</title>
        <authorList>
            <person name="Mure A."/>
            <person name="Sugiura Y."/>
            <person name="Maeda R."/>
            <person name="Honda K."/>
            <person name="Sakurai N."/>
            <person name="Takahashi Y."/>
            <person name="Watada M."/>
            <person name="Katoh T."/>
            <person name="Gotoh A."/>
            <person name="Gotoh Y."/>
            <person name="Taniguchi I."/>
            <person name="Nakamura K."/>
            <person name="Hayashi T."/>
            <person name="Katayama T."/>
            <person name="Uemura T."/>
            <person name="Hattori Y."/>
        </authorList>
    </citation>
    <scope>NUCLEOTIDE SEQUENCE [LARGE SCALE GENOMIC DNA]</scope>
    <source>
        <strain evidence="5 6">SB-73</strain>
    </source>
</reference>
<dbReference type="Proteomes" id="UP001362899">
    <property type="component" value="Unassembled WGS sequence"/>
</dbReference>
<evidence type="ECO:0000256" key="2">
    <source>
        <dbReference type="ARBA" id="ARBA00022692"/>
    </source>
</evidence>
<evidence type="ECO:0000256" key="4">
    <source>
        <dbReference type="ARBA" id="ARBA00023136"/>
    </source>
</evidence>
<evidence type="ECO:0000256" key="3">
    <source>
        <dbReference type="ARBA" id="ARBA00022989"/>
    </source>
</evidence>
<accession>A0AAV5RCN6</accession>
<dbReference type="Gene3D" id="1.50.40.10">
    <property type="entry name" value="Mitochondrial carrier domain"/>
    <property type="match status" value="1"/>
</dbReference>
<keyword evidence="6" id="KW-1185">Reference proteome</keyword>
<organism evidence="5 6">
    <name type="scientific">Starmerella bacillaris</name>
    <name type="common">Yeast</name>
    <name type="synonym">Candida zemplinina</name>
    <dbReference type="NCBI Taxonomy" id="1247836"/>
    <lineage>
        <taxon>Eukaryota</taxon>
        <taxon>Fungi</taxon>
        <taxon>Dikarya</taxon>
        <taxon>Ascomycota</taxon>
        <taxon>Saccharomycotina</taxon>
        <taxon>Dipodascomycetes</taxon>
        <taxon>Dipodascales</taxon>
        <taxon>Trichomonascaceae</taxon>
        <taxon>Starmerella</taxon>
    </lineage>
</organism>
<dbReference type="InterPro" id="IPR023395">
    <property type="entry name" value="MCP_dom_sf"/>
</dbReference>
<gene>
    <name evidence="5" type="ORF">DASB73_002730</name>
</gene>